<organism evidence="1 2">
    <name type="scientific">Allonocardiopsis opalescens</name>
    <dbReference type="NCBI Taxonomy" id="1144618"/>
    <lineage>
        <taxon>Bacteria</taxon>
        <taxon>Bacillati</taxon>
        <taxon>Actinomycetota</taxon>
        <taxon>Actinomycetes</taxon>
        <taxon>Streptosporangiales</taxon>
        <taxon>Allonocardiopsis</taxon>
    </lineage>
</organism>
<accession>A0A2T0Q4N8</accession>
<comment type="caution">
    <text evidence="1">The sequence shown here is derived from an EMBL/GenBank/DDBJ whole genome shotgun (WGS) entry which is preliminary data.</text>
</comment>
<dbReference type="Proteomes" id="UP000237846">
    <property type="component" value="Unassembled WGS sequence"/>
</dbReference>
<dbReference type="RefSeq" id="WP_106246147.1">
    <property type="nucleotide sequence ID" value="NZ_PVZC01000004.1"/>
</dbReference>
<evidence type="ECO:0000313" key="2">
    <source>
        <dbReference type="Proteomes" id="UP000237846"/>
    </source>
</evidence>
<name>A0A2T0Q4N8_9ACTN</name>
<reference evidence="1 2" key="1">
    <citation type="submission" date="2018-03" db="EMBL/GenBank/DDBJ databases">
        <title>Genomic Encyclopedia of Archaeal and Bacterial Type Strains, Phase II (KMG-II): from individual species to whole genera.</title>
        <authorList>
            <person name="Goeker M."/>
        </authorList>
    </citation>
    <scope>NUCLEOTIDE SEQUENCE [LARGE SCALE GENOMIC DNA]</scope>
    <source>
        <strain evidence="1 2">DSM 45601</strain>
    </source>
</reference>
<dbReference type="OrthoDB" id="3383530at2"/>
<sequence length="141" mass="15182">MTDPLTTGALASAAATTLVHAMSTDLWEQVKFRIAQLLTRGRPGERDALAERLEGSRTEIMEAPGDRTRAGVETGRWQGQIEALLGLGTLDPVELRGFITEFEGDVTARTATTVIQRNDLSGDATGYIVGSGTQVVQHRDD</sequence>
<gene>
    <name evidence="1" type="ORF">CLV72_104312</name>
</gene>
<dbReference type="AlphaFoldDB" id="A0A2T0Q4N8"/>
<dbReference type="EMBL" id="PVZC01000004">
    <property type="protein sequence ID" value="PRX98733.1"/>
    <property type="molecule type" value="Genomic_DNA"/>
</dbReference>
<evidence type="ECO:0000313" key="1">
    <source>
        <dbReference type="EMBL" id="PRX98733.1"/>
    </source>
</evidence>
<proteinExistence type="predicted"/>
<keyword evidence="2" id="KW-1185">Reference proteome</keyword>
<protein>
    <submittedName>
        <fullName evidence="1">Uncharacterized protein</fullName>
    </submittedName>
</protein>